<dbReference type="Pfam" id="PF13561">
    <property type="entry name" value="adh_short_C2"/>
    <property type="match status" value="1"/>
</dbReference>
<evidence type="ECO:0000256" key="1">
    <source>
        <dbReference type="ARBA" id="ARBA00006484"/>
    </source>
</evidence>
<dbReference type="PANTHER" id="PTHR43639">
    <property type="entry name" value="OXIDOREDUCTASE, SHORT-CHAIN DEHYDROGENASE/REDUCTASE FAMILY (AFU_ORTHOLOGUE AFUA_5G02870)"/>
    <property type="match status" value="1"/>
</dbReference>
<dbReference type="EMBL" id="CP019288">
    <property type="protein sequence ID" value="QHI36904.1"/>
    <property type="molecule type" value="Genomic_DNA"/>
</dbReference>
<dbReference type="RefSeq" id="WP_160129573.1">
    <property type="nucleotide sequence ID" value="NZ_CP019288.1"/>
</dbReference>
<comment type="similarity">
    <text evidence="1">Belongs to the short-chain dehydrogenases/reductases (SDR) family.</text>
</comment>
<evidence type="ECO:0000256" key="2">
    <source>
        <dbReference type="ARBA" id="ARBA00023002"/>
    </source>
</evidence>
<gene>
    <name evidence="3" type="primary">fabG_5</name>
    <name evidence="3" type="ORF">IMCC3317_22740</name>
</gene>
<dbReference type="AlphaFoldDB" id="A0A7L4ZLT2"/>
<dbReference type="PRINTS" id="PR00080">
    <property type="entry name" value="SDRFAMILY"/>
</dbReference>
<evidence type="ECO:0000313" key="3">
    <source>
        <dbReference type="EMBL" id="QHI36904.1"/>
    </source>
</evidence>
<reference evidence="3 4" key="1">
    <citation type="journal article" date="2013" name="Int. J. Syst. Evol. Microbiol.">
        <title>Kordia antarctica sp. nov., isolated from Antarctic seawater.</title>
        <authorList>
            <person name="Baek K."/>
            <person name="Choi A."/>
            <person name="Kang I."/>
            <person name="Lee K."/>
            <person name="Cho J.C."/>
        </authorList>
    </citation>
    <scope>NUCLEOTIDE SEQUENCE [LARGE SCALE GENOMIC DNA]</scope>
    <source>
        <strain evidence="3 4">IMCC3317</strain>
    </source>
</reference>
<dbReference type="EC" id="1.1.1.100" evidence="3"/>
<dbReference type="PANTHER" id="PTHR43639:SF1">
    <property type="entry name" value="SHORT-CHAIN DEHYDROGENASE_REDUCTASE FAMILY PROTEIN"/>
    <property type="match status" value="1"/>
</dbReference>
<protein>
    <submittedName>
        <fullName evidence="3">3-oxoacyl-[acyl-carrier-protein] reductase FabG</fullName>
        <ecNumber evidence="3">1.1.1.100</ecNumber>
    </submittedName>
</protein>
<accession>A0A7L4ZLT2</accession>
<dbReference type="OrthoDB" id="9803333at2"/>
<dbReference type="KEGG" id="kan:IMCC3317_22740"/>
<dbReference type="Proteomes" id="UP000464657">
    <property type="component" value="Chromosome"/>
</dbReference>
<keyword evidence="2 3" id="KW-0560">Oxidoreductase</keyword>
<name>A0A7L4ZLT2_9FLAO</name>
<dbReference type="GO" id="GO:0004316">
    <property type="term" value="F:3-oxoacyl-[acyl-carrier-protein] reductase (NADPH) activity"/>
    <property type="evidence" value="ECO:0007669"/>
    <property type="project" value="UniProtKB-EC"/>
</dbReference>
<dbReference type="InterPro" id="IPR036291">
    <property type="entry name" value="NAD(P)-bd_dom_sf"/>
</dbReference>
<dbReference type="SUPFAM" id="SSF51735">
    <property type="entry name" value="NAD(P)-binding Rossmann-fold domains"/>
    <property type="match status" value="1"/>
</dbReference>
<dbReference type="FunFam" id="3.40.50.720:FF:000084">
    <property type="entry name" value="Short-chain dehydrogenase reductase"/>
    <property type="match status" value="1"/>
</dbReference>
<dbReference type="Gene3D" id="3.40.50.720">
    <property type="entry name" value="NAD(P)-binding Rossmann-like Domain"/>
    <property type="match status" value="1"/>
</dbReference>
<dbReference type="PRINTS" id="PR00081">
    <property type="entry name" value="GDHRDH"/>
</dbReference>
<sequence>MNPHKLALITGGSKGLGKGIALELAKQNIDIILHYNSSEEEAKATSEELKNHGIQTYLVQANFAINKDIDSFFETKIAPILEKEDRKLDILINNAGVSEFSRLNSITSEGFDTFFSVNVKAPLILMKDSYKHMQTKGRIINISSTKAARPSEKMIVYGASKAALENVSMAMLKDFGRKQVTINTIAPGFIPTGVFNISKNDEMVKSFVLKNTAIKRMGTAYDIARVVCFLISDDAIWVNGQNIEISGGVLYN</sequence>
<proteinExistence type="inferred from homology"/>
<evidence type="ECO:0000313" key="4">
    <source>
        <dbReference type="Proteomes" id="UP000464657"/>
    </source>
</evidence>
<dbReference type="InterPro" id="IPR002347">
    <property type="entry name" value="SDR_fam"/>
</dbReference>
<organism evidence="3 4">
    <name type="scientific">Kordia antarctica</name>
    <dbReference type="NCBI Taxonomy" id="1218801"/>
    <lineage>
        <taxon>Bacteria</taxon>
        <taxon>Pseudomonadati</taxon>
        <taxon>Bacteroidota</taxon>
        <taxon>Flavobacteriia</taxon>
        <taxon>Flavobacteriales</taxon>
        <taxon>Flavobacteriaceae</taxon>
        <taxon>Kordia</taxon>
    </lineage>
</organism>
<keyword evidence="4" id="KW-1185">Reference proteome</keyword>